<dbReference type="InterPro" id="IPR003593">
    <property type="entry name" value="AAA+_ATPase"/>
</dbReference>
<dbReference type="eggNOG" id="COG3842">
    <property type="taxonomic scope" value="Bacteria"/>
</dbReference>
<dbReference type="PANTHER" id="PTHR42781">
    <property type="entry name" value="SPERMIDINE/PUTRESCINE IMPORT ATP-BINDING PROTEIN POTA"/>
    <property type="match status" value="1"/>
</dbReference>
<dbReference type="GO" id="GO:0005524">
    <property type="term" value="F:ATP binding"/>
    <property type="evidence" value="ECO:0007669"/>
    <property type="project" value="UniProtKB-KW"/>
</dbReference>
<evidence type="ECO:0000313" key="10">
    <source>
        <dbReference type="EMBL" id="AEE17103.1"/>
    </source>
</evidence>
<dbReference type="AlphaFoldDB" id="F4LQ25"/>
<dbReference type="CDD" id="cd03259">
    <property type="entry name" value="ABC_Carb_Solutes_like"/>
    <property type="match status" value="1"/>
</dbReference>
<dbReference type="InterPro" id="IPR003439">
    <property type="entry name" value="ABC_transporter-like_ATP-bd"/>
</dbReference>
<evidence type="ECO:0000256" key="4">
    <source>
        <dbReference type="ARBA" id="ARBA00022741"/>
    </source>
</evidence>
<dbReference type="HOGENOM" id="CLU_000604_1_22_12"/>
<protein>
    <submittedName>
        <fullName evidence="10">Polyamine-transporting ATPase</fullName>
        <ecNumber evidence="10">3.6.3.31</ecNumber>
    </submittedName>
</protein>
<proteinExistence type="predicted"/>
<dbReference type="GO" id="GO:0015408">
    <property type="term" value="F:ABC-type ferric iron transporter activity"/>
    <property type="evidence" value="ECO:0007669"/>
    <property type="project" value="InterPro"/>
</dbReference>
<keyword evidence="3" id="KW-0410">Iron transport</keyword>
<keyword evidence="1" id="KW-0813">Transport</keyword>
<keyword evidence="10" id="KW-0378">Hydrolase</keyword>
<evidence type="ECO:0000256" key="6">
    <source>
        <dbReference type="ARBA" id="ARBA00023004"/>
    </source>
</evidence>
<evidence type="ECO:0000256" key="3">
    <source>
        <dbReference type="ARBA" id="ARBA00022496"/>
    </source>
</evidence>
<sequence>MTTDSAFFDARRLRKTWRSSGSKPVCVDFSLQAAQGSMTAVVGPSGCGKSTVLRLIAGLLACDEAAGETEAAAGAEARPSLTLGGKDILHVAPGKRGVGMVFQNHALFAHMRTDDNVAYGLRCRGMSRSESRRRACEFLELVGLAGFARRKPESLSGGETQRVSLARTLIVRPELVLFDEPLSALDAPLRRKLAEDICRMQKETGFTGIFVTHDLNEAKTVADRIITMEQGRVAEDCAASDYDASGGKTCGRK</sequence>
<dbReference type="GO" id="GO:0016887">
    <property type="term" value="F:ATP hydrolysis activity"/>
    <property type="evidence" value="ECO:0007669"/>
    <property type="project" value="InterPro"/>
</dbReference>
<organism evidence="10 11">
    <name type="scientific">Treponema brennaborense (strain DSM 12168 / CIP 105900 / DD5/3)</name>
    <dbReference type="NCBI Taxonomy" id="906968"/>
    <lineage>
        <taxon>Bacteria</taxon>
        <taxon>Pseudomonadati</taxon>
        <taxon>Spirochaetota</taxon>
        <taxon>Spirochaetia</taxon>
        <taxon>Spirochaetales</taxon>
        <taxon>Treponemataceae</taxon>
        <taxon>Treponema</taxon>
    </lineage>
</organism>
<dbReference type="PROSITE" id="PS50893">
    <property type="entry name" value="ABC_TRANSPORTER_2"/>
    <property type="match status" value="1"/>
</dbReference>
<dbReference type="InterPro" id="IPR015853">
    <property type="entry name" value="ABC_transpr_FbpC"/>
</dbReference>
<evidence type="ECO:0000313" key="11">
    <source>
        <dbReference type="Proteomes" id="UP000006546"/>
    </source>
</evidence>
<dbReference type="InterPro" id="IPR027417">
    <property type="entry name" value="P-loop_NTPase"/>
</dbReference>
<dbReference type="STRING" id="906968.Trebr_1681"/>
<evidence type="ECO:0000256" key="2">
    <source>
        <dbReference type="ARBA" id="ARBA00022475"/>
    </source>
</evidence>
<evidence type="ECO:0000256" key="5">
    <source>
        <dbReference type="ARBA" id="ARBA00022840"/>
    </source>
</evidence>
<name>F4LQ25_TREBD</name>
<feature type="domain" description="ABC transporter" evidence="9">
    <location>
        <begin position="11"/>
        <end position="253"/>
    </location>
</feature>
<dbReference type="EC" id="3.6.3.31" evidence="10"/>
<accession>F4LQ25</accession>
<dbReference type="OrthoDB" id="9802264at2"/>
<dbReference type="KEGG" id="tbe:Trebr_1681"/>
<evidence type="ECO:0000256" key="8">
    <source>
        <dbReference type="ARBA" id="ARBA00023136"/>
    </source>
</evidence>
<gene>
    <name evidence="10" type="ordered locus">Trebr_1681</name>
</gene>
<evidence type="ECO:0000259" key="9">
    <source>
        <dbReference type="PROSITE" id="PS50893"/>
    </source>
</evidence>
<dbReference type="GO" id="GO:0016020">
    <property type="term" value="C:membrane"/>
    <property type="evidence" value="ECO:0007669"/>
    <property type="project" value="InterPro"/>
</dbReference>
<dbReference type="EMBL" id="CP002696">
    <property type="protein sequence ID" value="AEE17103.1"/>
    <property type="molecule type" value="Genomic_DNA"/>
</dbReference>
<keyword evidence="2" id="KW-1003">Cell membrane</keyword>
<dbReference type="SMART" id="SM00382">
    <property type="entry name" value="AAA"/>
    <property type="match status" value="1"/>
</dbReference>
<reference evidence="11" key="1">
    <citation type="submission" date="2011-04" db="EMBL/GenBank/DDBJ databases">
        <title>The complete genome of Treponema brennaborense DSM 12168.</title>
        <authorList>
            <person name="Lucas S."/>
            <person name="Han J."/>
            <person name="Lapidus A."/>
            <person name="Bruce D."/>
            <person name="Goodwin L."/>
            <person name="Pitluck S."/>
            <person name="Peters L."/>
            <person name="Kyrpides N."/>
            <person name="Mavromatis K."/>
            <person name="Ivanova N."/>
            <person name="Mikhailova N."/>
            <person name="Pagani I."/>
            <person name="Teshima H."/>
            <person name="Detter J.C."/>
            <person name="Tapia R."/>
            <person name="Han C."/>
            <person name="Land M."/>
            <person name="Hauser L."/>
            <person name="Markowitz V."/>
            <person name="Cheng J.-F."/>
            <person name="Hugenholtz P."/>
            <person name="Woyke T."/>
            <person name="Wu D."/>
            <person name="Gronow S."/>
            <person name="Wellnitz S."/>
            <person name="Brambilla E."/>
            <person name="Klenk H.-P."/>
            <person name="Eisen J.A."/>
        </authorList>
    </citation>
    <scope>NUCLEOTIDE SEQUENCE [LARGE SCALE GENOMIC DNA]</scope>
    <source>
        <strain evidence="11">DSM 12168 / CIP 105900 / DD5/3</strain>
    </source>
</reference>
<keyword evidence="11" id="KW-1185">Reference proteome</keyword>
<keyword evidence="6" id="KW-0408">Iron</keyword>
<evidence type="ECO:0000256" key="1">
    <source>
        <dbReference type="ARBA" id="ARBA00022448"/>
    </source>
</evidence>
<dbReference type="Pfam" id="PF00005">
    <property type="entry name" value="ABC_tran"/>
    <property type="match status" value="1"/>
</dbReference>
<dbReference type="PANTHER" id="PTHR42781:SF4">
    <property type="entry name" value="SPERMIDINE_PUTRESCINE IMPORT ATP-BINDING PROTEIN POTA"/>
    <property type="match status" value="1"/>
</dbReference>
<dbReference type="RefSeq" id="WP_013758808.1">
    <property type="nucleotide sequence ID" value="NC_015500.1"/>
</dbReference>
<dbReference type="SUPFAM" id="SSF52540">
    <property type="entry name" value="P-loop containing nucleoside triphosphate hydrolases"/>
    <property type="match status" value="1"/>
</dbReference>
<keyword evidence="7" id="KW-0406">Ion transport</keyword>
<dbReference type="Proteomes" id="UP000006546">
    <property type="component" value="Chromosome"/>
</dbReference>
<keyword evidence="4" id="KW-0547">Nucleotide-binding</keyword>
<keyword evidence="5" id="KW-0067">ATP-binding</keyword>
<evidence type="ECO:0000256" key="7">
    <source>
        <dbReference type="ARBA" id="ARBA00023065"/>
    </source>
</evidence>
<dbReference type="InterPro" id="IPR050093">
    <property type="entry name" value="ABC_SmlMolc_Importer"/>
</dbReference>
<dbReference type="Gene3D" id="3.40.50.300">
    <property type="entry name" value="P-loop containing nucleotide triphosphate hydrolases"/>
    <property type="match status" value="1"/>
</dbReference>
<keyword evidence="8" id="KW-0472">Membrane</keyword>